<name>A0A0B7B270_9EUPU</name>
<feature type="non-terminal residue" evidence="1">
    <location>
        <position position="118"/>
    </location>
</feature>
<reference evidence="1" key="1">
    <citation type="submission" date="2014-12" db="EMBL/GenBank/DDBJ databases">
        <title>Insight into the proteome of Arion vulgaris.</title>
        <authorList>
            <person name="Aradska J."/>
            <person name="Bulat T."/>
            <person name="Smidak R."/>
            <person name="Sarate P."/>
            <person name="Gangsoo J."/>
            <person name="Sialana F."/>
            <person name="Bilban M."/>
            <person name="Lubec G."/>
        </authorList>
    </citation>
    <scope>NUCLEOTIDE SEQUENCE</scope>
    <source>
        <tissue evidence="1">Skin</tissue>
    </source>
</reference>
<organism evidence="1">
    <name type="scientific">Arion vulgaris</name>
    <dbReference type="NCBI Taxonomy" id="1028688"/>
    <lineage>
        <taxon>Eukaryota</taxon>
        <taxon>Metazoa</taxon>
        <taxon>Spiralia</taxon>
        <taxon>Lophotrochozoa</taxon>
        <taxon>Mollusca</taxon>
        <taxon>Gastropoda</taxon>
        <taxon>Heterobranchia</taxon>
        <taxon>Euthyneura</taxon>
        <taxon>Panpulmonata</taxon>
        <taxon>Eupulmonata</taxon>
        <taxon>Stylommatophora</taxon>
        <taxon>Helicina</taxon>
        <taxon>Arionoidea</taxon>
        <taxon>Arionidae</taxon>
        <taxon>Arion</taxon>
    </lineage>
</organism>
<evidence type="ECO:0000313" key="1">
    <source>
        <dbReference type="EMBL" id="CEK86401.1"/>
    </source>
</evidence>
<dbReference type="AlphaFoldDB" id="A0A0B7B270"/>
<proteinExistence type="predicted"/>
<sequence length="118" mass="13677">NLHQLNLRITDNKQKSTQMHPVIQKLLLNRQSSSNLLLTSIYLTHRCYIPIHNVYMNSEQTSNIFTSRSYPQRIHGDNASLYGKMWNQQCKTSLSQMFKANILALIRQSLCAPLIHAH</sequence>
<accession>A0A0B7B270</accession>
<protein>
    <submittedName>
        <fullName evidence="1">Uncharacterized protein</fullName>
    </submittedName>
</protein>
<gene>
    <name evidence="1" type="primary">ORF153509</name>
</gene>
<feature type="non-terminal residue" evidence="1">
    <location>
        <position position="1"/>
    </location>
</feature>
<dbReference type="EMBL" id="HACG01039536">
    <property type="protein sequence ID" value="CEK86401.1"/>
    <property type="molecule type" value="Transcribed_RNA"/>
</dbReference>